<dbReference type="Gene3D" id="4.10.280.10">
    <property type="entry name" value="Helix-loop-helix DNA-binding domain"/>
    <property type="match status" value="1"/>
</dbReference>
<evidence type="ECO:0000313" key="9">
    <source>
        <dbReference type="Proteomes" id="UP001179952"/>
    </source>
</evidence>
<dbReference type="GO" id="GO:0003700">
    <property type="term" value="F:DNA-binding transcription factor activity"/>
    <property type="evidence" value="ECO:0007669"/>
    <property type="project" value="TreeGrafter"/>
</dbReference>
<evidence type="ECO:0000256" key="5">
    <source>
        <dbReference type="ARBA" id="ARBA00023242"/>
    </source>
</evidence>
<dbReference type="InterPro" id="IPR036638">
    <property type="entry name" value="HLH_DNA-bd_sf"/>
</dbReference>
<evidence type="ECO:0000256" key="2">
    <source>
        <dbReference type="ARBA" id="ARBA00005510"/>
    </source>
</evidence>
<dbReference type="Proteomes" id="UP001179952">
    <property type="component" value="Unassembled WGS sequence"/>
</dbReference>
<keyword evidence="9" id="KW-1185">Reference proteome</keyword>
<evidence type="ECO:0000259" key="7">
    <source>
        <dbReference type="PROSITE" id="PS50888"/>
    </source>
</evidence>
<feature type="compositionally biased region" description="Basic and acidic residues" evidence="6">
    <location>
        <begin position="176"/>
        <end position="202"/>
    </location>
</feature>
<dbReference type="PANTHER" id="PTHR12565:SF184">
    <property type="entry name" value="BHLH TRANSCRIPTION FACTOR"/>
    <property type="match status" value="1"/>
</dbReference>
<feature type="region of interest" description="Disordered" evidence="6">
    <location>
        <begin position="15"/>
        <end position="34"/>
    </location>
</feature>
<dbReference type="InterPro" id="IPR024097">
    <property type="entry name" value="bHLH_ZIP_TF"/>
</dbReference>
<evidence type="ECO:0000256" key="3">
    <source>
        <dbReference type="ARBA" id="ARBA00023015"/>
    </source>
</evidence>
<comment type="caution">
    <text evidence="8">The sequence shown here is derived from an EMBL/GenBank/DDBJ whole genome shotgun (WGS) entry which is preliminary data.</text>
</comment>
<name>A0AAV9AYJ2_ACOGR</name>
<feature type="compositionally biased region" description="Low complexity" evidence="6">
    <location>
        <begin position="15"/>
        <end position="27"/>
    </location>
</feature>
<evidence type="ECO:0000313" key="8">
    <source>
        <dbReference type="EMBL" id="KAK1269017.1"/>
    </source>
</evidence>
<dbReference type="EMBL" id="JAUJYN010000006">
    <property type="protein sequence ID" value="KAK1269017.1"/>
    <property type="molecule type" value="Genomic_DNA"/>
</dbReference>
<keyword evidence="4" id="KW-0804">Transcription</keyword>
<reference evidence="8" key="1">
    <citation type="journal article" date="2023" name="Nat. Commun.">
        <title>Diploid and tetraploid genomes of Acorus and the evolution of monocots.</title>
        <authorList>
            <person name="Ma L."/>
            <person name="Liu K.W."/>
            <person name="Li Z."/>
            <person name="Hsiao Y.Y."/>
            <person name="Qi Y."/>
            <person name="Fu T."/>
            <person name="Tang G.D."/>
            <person name="Zhang D."/>
            <person name="Sun W.H."/>
            <person name="Liu D.K."/>
            <person name="Li Y."/>
            <person name="Chen G.Z."/>
            <person name="Liu X.D."/>
            <person name="Liao X.Y."/>
            <person name="Jiang Y.T."/>
            <person name="Yu X."/>
            <person name="Hao Y."/>
            <person name="Huang J."/>
            <person name="Zhao X.W."/>
            <person name="Ke S."/>
            <person name="Chen Y.Y."/>
            <person name="Wu W.L."/>
            <person name="Hsu J.L."/>
            <person name="Lin Y.F."/>
            <person name="Huang M.D."/>
            <person name="Li C.Y."/>
            <person name="Huang L."/>
            <person name="Wang Z.W."/>
            <person name="Zhao X."/>
            <person name="Zhong W.Y."/>
            <person name="Peng D.H."/>
            <person name="Ahmad S."/>
            <person name="Lan S."/>
            <person name="Zhang J.S."/>
            <person name="Tsai W.C."/>
            <person name="Van de Peer Y."/>
            <person name="Liu Z.J."/>
        </authorList>
    </citation>
    <scope>NUCLEOTIDE SEQUENCE</scope>
    <source>
        <strain evidence="8">SCP</strain>
    </source>
</reference>
<feature type="region of interest" description="Disordered" evidence="6">
    <location>
        <begin position="173"/>
        <end position="202"/>
    </location>
</feature>
<dbReference type="PROSITE" id="PS50888">
    <property type="entry name" value="BHLH"/>
    <property type="match status" value="1"/>
</dbReference>
<protein>
    <submittedName>
        <fullName evidence="8">Transcription factor bHLH63</fullName>
    </submittedName>
</protein>
<proteinExistence type="inferred from homology"/>
<keyword evidence="5" id="KW-0539">Nucleus</keyword>
<reference evidence="8" key="2">
    <citation type="submission" date="2023-06" db="EMBL/GenBank/DDBJ databases">
        <authorList>
            <person name="Ma L."/>
            <person name="Liu K.-W."/>
            <person name="Li Z."/>
            <person name="Hsiao Y.-Y."/>
            <person name="Qi Y."/>
            <person name="Fu T."/>
            <person name="Tang G."/>
            <person name="Zhang D."/>
            <person name="Sun W.-H."/>
            <person name="Liu D.-K."/>
            <person name="Li Y."/>
            <person name="Chen G.-Z."/>
            <person name="Liu X.-D."/>
            <person name="Liao X.-Y."/>
            <person name="Jiang Y.-T."/>
            <person name="Yu X."/>
            <person name="Hao Y."/>
            <person name="Huang J."/>
            <person name="Zhao X.-W."/>
            <person name="Ke S."/>
            <person name="Chen Y.-Y."/>
            <person name="Wu W.-L."/>
            <person name="Hsu J.-L."/>
            <person name="Lin Y.-F."/>
            <person name="Huang M.-D."/>
            <person name="Li C.-Y."/>
            <person name="Huang L."/>
            <person name="Wang Z.-W."/>
            <person name="Zhao X."/>
            <person name="Zhong W.-Y."/>
            <person name="Peng D.-H."/>
            <person name="Ahmad S."/>
            <person name="Lan S."/>
            <person name="Zhang J.-S."/>
            <person name="Tsai W.-C."/>
            <person name="Van De Peer Y."/>
            <person name="Liu Z.-J."/>
        </authorList>
    </citation>
    <scope>NUCLEOTIDE SEQUENCE</scope>
    <source>
        <strain evidence="8">SCP</strain>
        <tissue evidence="8">Leaves</tissue>
    </source>
</reference>
<evidence type="ECO:0000256" key="1">
    <source>
        <dbReference type="ARBA" id="ARBA00004123"/>
    </source>
</evidence>
<feature type="domain" description="BHLH" evidence="7">
    <location>
        <begin position="205"/>
        <end position="255"/>
    </location>
</feature>
<accession>A0AAV9AYJ2</accession>
<dbReference type="GO" id="GO:0005634">
    <property type="term" value="C:nucleus"/>
    <property type="evidence" value="ECO:0007669"/>
    <property type="project" value="UniProtKB-SubCell"/>
</dbReference>
<dbReference type="SUPFAM" id="SSF47459">
    <property type="entry name" value="HLH, helix-loop-helix DNA-binding domain"/>
    <property type="match status" value="1"/>
</dbReference>
<dbReference type="PANTHER" id="PTHR12565">
    <property type="entry name" value="STEROL REGULATORY ELEMENT-BINDING PROTEIN"/>
    <property type="match status" value="1"/>
</dbReference>
<sequence length="403" mass="45254">MQKVALREMLHLQATTSDNLSTTTTTTSGGGLAPVLERQRAQQRWRQEQQQESQQSYFNETQLNTMETFMQNPLSLQSELQALQAELENGWPDFTPHQMLMIPSAHYSNANDNGDGISRTWSCPPLVDNLPRNQVEEKANGSDVIVSVRESFKKRKADKSLLLTNPMAKVAEEEDAKEKRIKVDRGETEQSREASVDTSKDTSKLSEVQKMDYIHVRREKISKRMKYLQDLVPGCDKITGKAGMLDEIINYVQSLQRQVEFLSMKLSAVNPSLDFNIDNFFAKEIFSPSNGDNVAMMGMSSEVVNPLPCLQFNPMQQLAAAACCGLDVAINPNSEPLWRTTSAPASLPQTLMDSCFHNNDESSNWDAKIQGLYNAELSQGRQTTFPYQSFSGNANANNFKMEN</sequence>
<organism evidence="8 9">
    <name type="scientific">Acorus gramineus</name>
    <name type="common">Dwarf sweet flag</name>
    <dbReference type="NCBI Taxonomy" id="55184"/>
    <lineage>
        <taxon>Eukaryota</taxon>
        <taxon>Viridiplantae</taxon>
        <taxon>Streptophyta</taxon>
        <taxon>Embryophyta</taxon>
        <taxon>Tracheophyta</taxon>
        <taxon>Spermatophyta</taxon>
        <taxon>Magnoliopsida</taxon>
        <taxon>Liliopsida</taxon>
        <taxon>Acoraceae</taxon>
        <taxon>Acorus</taxon>
    </lineage>
</organism>
<evidence type="ECO:0000256" key="6">
    <source>
        <dbReference type="SAM" id="MobiDB-lite"/>
    </source>
</evidence>
<comment type="similarity">
    <text evidence="2">Belongs to the bHLH protein family.</text>
</comment>
<gene>
    <name evidence="8" type="ORF">QJS04_geneDACA005141</name>
</gene>
<comment type="subcellular location">
    <subcellularLocation>
        <location evidence="1">Nucleus</location>
    </subcellularLocation>
</comment>
<evidence type="ECO:0000256" key="4">
    <source>
        <dbReference type="ARBA" id="ARBA00023163"/>
    </source>
</evidence>
<dbReference type="AlphaFoldDB" id="A0AAV9AYJ2"/>
<dbReference type="GO" id="GO:0046983">
    <property type="term" value="F:protein dimerization activity"/>
    <property type="evidence" value="ECO:0007669"/>
    <property type="project" value="InterPro"/>
</dbReference>
<dbReference type="InterPro" id="IPR011598">
    <property type="entry name" value="bHLH_dom"/>
</dbReference>
<keyword evidence="3" id="KW-0805">Transcription regulation</keyword>